<dbReference type="Gene3D" id="4.10.240.10">
    <property type="entry name" value="Zn(2)-C6 fungal-type DNA-binding domain"/>
    <property type="match status" value="1"/>
</dbReference>
<comment type="subcellular location">
    <subcellularLocation>
        <location evidence="1">Nucleus</location>
    </subcellularLocation>
</comment>
<dbReference type="Pfam" id="PF00172">
    <property type="entry name" value="Zn_clus"/>
    <property type="match status" value="1"/>
</dbReference>
<dbReference type="PANTHER" id="PTHR31001">
    <property type="entry name" value="UNCHARACTERIZED TRANSCRIPTIONAL REGULATORY PROTEIN"/>
    <property type="match status" value="1"/>
</dbReference>
<dbReference type="InterPro" id="IPR001138">
    <property type="entry name" value="Zn2Cys6_DnaBD"/>
</dbReference>
<dbReference type="GO" id="GO:0005634">
    <property type="term" value="C:nucleus"/>
    <property type="evidence" value="ECO:0007669"/>
    <property type="project" value="UniProtKB-SubCell"/>
</dbReference>
<dbReference type="Proteomes" id="UP000481861">
    <property type="component" value="Unassembled WGS sequence"/>
</dbReference>
<evidence type="ECO:0000313" key="5">
    <source>
        <dbReference type="EMBL" id="KAF2864667.1"/>
    </source>
</evidence>
<keyword evidence="2" id="KW-0479">Metal-binding</keyword>
<name>A0A7C8I577_9PLEO</name>
<keyword evidence="3" id="KW-0539">Nucleus</keyword>
<dbReference type="InterPro" id="IPR036864">
    <property type="entry name" value="Zn2-C6_fun-type_DNA-bd_sf"/>
</dbReference>
<dbReference type="SUPFAM" id="SSF57701">
    <property type="entry name" value="Zn2/Cys6 DNA-binding domain"/>
    <property type="match status" value="1"/>
</dbReference>
<dbReference type="OrthoDB" id="3014581at2759"/>
<dbReference type="AlphaFoldDB" id="A0A7C8I577"/>
<dbReference type="GO" id="GO:0000981">
    <property type="term" value="F:DNA-binding transcription factor activity, RNA polymerase II-specific"/>
    <property type="evidence" value="ECO:0007669"/>
    <property type="project" value="InterPro"/>
</dbReference>
<dbReference type="CDD" id="cd12148">
    <property type="entry name" value="fungal_TF_MHR"/>
    <property type="match status" value="1"/>
</dbReference>
<dbReference type="GO" id="GO:0003677">
    <property type="term" value="F:DNA binding"/>
    <property type="evidence" value="ECO:0007669"/>
    <property type="project" value="InterPro"/>
</dbReference>
<dbReference type="PROSITE" id="PS50048">
    <property type="entry name" value="ZN2_CY6_FUNGAL_2"/>
    <property type="match status" value="1"/>
</dbReference>
<evidence type="ECO:0000313" key="6">
    <source>
        <dbReference type="Proteomes" id="UP000481861"/>
    </source>
</evidence>
<comment type="caution">
    <text evidence="5">The sequence shown here is derived from an EMBL/GenBank/DDBJ whole genome shotgun (WGS) entry which is preliminary data.</text>
</comment>
<protein>
    <recommendedName>
        <fullName evidence="4">Zn(2)-C6 fungal-type domain-containing protein</fullName>
    </recommendedName>
</protein>
<evidence type="ECO:0000256" key="1">
    <source>
        <dbReference type="ARBA" id="ARBA00004123"/>
    </source>
</evidence>
<dbReference type="PANTHER" id="PTHR31001:SF90">
    <property type="entry name" value="CENTROMERE DNA-BINDING PROTEIN COMPLEX CBF3 SUBUNIT B"/>
    <property type="match status" value="1"/>
</dbReference>
<dbReference type="Pfam" id="PF04082">
    <property type="entry name" value="Fungal_trans"/>
    <property type="match status" value="1"/>
</dbReference>
<evidence type="ECO:0000256" key="3">
    <source>
        <dbReference type="ARBA" id="ARBA00023242"/>
    </source>
</evidence>
<feature type="domain" description="Zn(2)-C6 fungal-type" evidence="4">
    <location>
        <begin position="22"/>
        <end position="49"/>
    </location>
</feature>
<evidence type="ECO:0000256" key="2">
    <source>
        <dbReference type="ARBA" id="ARBA00022723"/>
    </source>
</evidence>
<dbReference type="GO" id="GO:0008270">
    <property type="term" value="F:zinc ion binding"/>
    <property type="evidence" value="ECO:0007669"/>
    <property type="project" value="InterPro"/>
</dbReference>
<organism evidence="5 6">
    <name type="scientific">Massariosphaeria phaeospora</name>
    <dbReference type="NCBI Taxonomy" id="100035"/>
    <lineage>
        <taxon>Eukaryota</taxon>
        <taxon>Fungi</taxon>
        <taxon>Dikarya</taxon>
        <taxon>Ascomycota</taxon>
        <taxon>Pezizomycotina</taxon>
        <taxon>Dothideomycetes</taxon>
        <taxon>Pleosporomycetidae</taxon>
        <taxon>Pleosporales</taxon>
        <taxon>Pleosporales incertae sedis</taxon>
        <taxon>Massariosphaeria</taxon>
    </lineage>
</organism>
<evidence type="ECO:0000259" key="4">
    <source>
        <dbReference type="PROSITE" id="PS50048"/>
    </source>
</evidence>
<reference evidence="5 6" key="1">
    <citation type="submission" date="2020-01" db="EMBL/GenBank/DDBJ databases">
        <authorList>
            <consortium name="DOE Joint Genome Institute"/>
            <person name="Haridas S."/>
            <person name="Albert R."/>
            <person name="Binder M."/>
            <person name="Bloem J."/>
            <person name="Labutti K."/>
            <person name="Salamov A."/>
            <person name="Andreopoulos B."/>
            <person name="Baker S.E."/>
            <person name="Barry K."/>
            <person name="Bills G."/>
            <person name="Bluhm B.H."/>
            <person name="Cannon C."/>
            <person name="Castanera R."/>
            <person name="Culley D.E."/>
            <person name="Daum C."/>
            <person name="Ezra D."/>
            <person name="Gonzalez J.B."/>
            <person name="Henrissat B."/>
            <person name="Kuo A."/>
            <person name="Liang C."/>
            <person name="Lipzen A."/>
            <person name="Lutzoni F."/>
            <person name="Magnuson J."/>
            <person name="Mondo S."/>
            <person name="Nolan M."/>
            <person name="Ohm R."/>
            <person name="Pangilinan J."/>
            <person name="Park H.-J.H."/>
            <person name="Ramirez L."/>
            <person name="Alfaro M."/>
            <person name="Sun H."/>
            <person name="Tritt A."/>
            <person name="Yoshinaga Y."/>
            <person name="Zwiers L.-H.L."/>
            <person name="Turgeon B.G."/>
            <person name="Goodwin S.B."/>
            <person name="Spatafora J.W."/>
            <person name="Crous P.W."/>
            <person name="Grigoriev I.V."/>
        </authorList>
    </citation>
    <scope>NUCLEOTIDE SEQUENCE [LARGE SCALE GENOMIC DNA]</scope>
    <source>
        <strain evidence="5 6">CBS 611.86</strain>
    </source>
</reference>
<sequence length="675" mass="74818">MPKDRTPNPTGSTRTRRQTPVSCSFCRTRKLRCSRTQPCANCSARGIACLQEHPSPASQDSSEDPLRADILARLRRLEELIILGLSDDRHDTATACSPSSPENARSPAKHFSAVHDDVAWLERVSMGQNSHYLSPFETPMVFKIAPVGDIPKAPKYIFGFREQGEPFRCVWLPLHEEAQAMVQKYVASVGCMYHIVHLPSLLACINDVYMRIQSQQPPEIGTLVLLLSIITSVTWTWGASGIDDDGCSAIQADEEARFWAKTTEDVLEITKGSAAAALSLECVQAVVILSFVVGNLDGVALRYRSLLSTGILMSRELGLHSCDHPSNSNKETTIKTEMGRRAWWYLVGTDWLLASRYSGNSACVYQCSPRHMTVDKPLNVNDEDLSDSTAPVVRPIEQYTEMSYTIQRLRLAELSRALADHNPLEGVRSGAVSYANVLAADAELDKFMNDLPSFFKVNTYSNPEIPTDSTMSGAPGVAVQSYMLTSLAHVQRCRLHLPYLTSDVTNARFAHSRRACVNAARLILHAEKRMEQEHRSPFLSRLKYTGCLYSVFLASIVLLVDVGIKKSAGLLYVQGQSCTQDLEDAFRLLENAKGQSQAAGNLLASLTYILRKHEITPPGLANPSVNHQENEVAILDEALSVGLVETGVNTEDWMEPNGFRLDDFLHEWNLDNSFI</sequence>
<keyword evidence="6" id="KW-1185">Reference proteome</keyword>
<accession>A0A7C8I577</accession>
<dbReference type="CDD" id="cd00067">
    <property type="entry name" value="GAL4"/>
    <property type="match status" value="1"/>
</dbReference>
<dbReference type="InterPro" id="IPR050613">
    <property type="entry name" value="Sec_Metabolite_Reg"/>
</dbReference>
<dbReference type="SMART" id="SM00066">
    <property type="entry name" value="GAL4"/>
    <property type="match status" value="1"/>
</dbReference>
<proteinExistence type="predicted"/>
<dbReference type="InterPro" id="IPR007219">
    <property type="entry name" value="XnlR_reg_dom"/>
</dbReference>
<dbReference type="EMBL" id="JAADJZ010000042">
    <property type="protein sequence ID" value="KAF2864667.1"/>
    <property type="molecule type" value="Genomic_DNA"/>
</dbReference>
<dbReference type="GO" id="GO:0006351">
    <property type="term" value="P:DNA-templated transcription"/>
    <property type="evidence" value="ECO:0007669"/>
    <property type="project" value="InterPro"/>
</dbReference>
<gene>
    <name evidence="5" type="ORF">BDV95DRAFT_508913</name>
</gene>
<dbReference type="PROSITE" id="PS00463">
    <property type="entry name" value="ZN2_CY6_FUNGAL_1"/>
    <property type="match status" value="1"/>
</dbReference>